<accession>A0A0C3DXQ8</accession>
<feature type="region of interest" description="Disordered" evidence="1">
    <location>
        <begin position="94"/>
        <end position="131"/>
    </location>
</feature>
<evidence type="ECO:0000256" key="1">
    <source>
        <dbReference type="SAM" id="MobiDB-lite"/>
    </source>
</evidence>
<feature type="compositionally biased region" description="Polar residues" evidence="1">
    <location>
        <begin position="94"/>
        <end position="103"/>
    </location>
</feature>
<organism evidence="2 3">
    <name type="scientific">Scleroderma citrinum Foug A</name>
    <dbReference type="NCBI Taxonomy" id="1036808"/>
    <lineage>
        <taxon>Eukaryota</taxon>
        <taxon>Fungi</taxon>
        <taxon>Dikarya</taxon>
        <taxon>Basidiomycota</taxon>
        <taxon>Agaricomycotina</taxon>
        <taxon>Agaricomycetes</taxon>
        <taxon>Agaricomycetidae</taxon>
        <taxon>Boletales</taxon>
        <taxon>Sclerodermatineae</taxon>
        <taxon>Sclerodermataceae</taxon>
        <taxon>Scleroderma</taxon>
    </lineage>
</organism>
<keyword evidence="3" id="KW-1185">Reference proteome</keyword>
<dbReference type="InParanoid" id="A0A0C3DXQ8"/>
<dbReference type="Proteomes" id="UP000053989">
    <property type="component" value="Unassembled WGS sequence"/>
</dbReference>
<name>A0A0C3DXQ8_9AGAM</name>
<dbReference type="HOGENOM" id="CLU_1928829_0_0_1"/>
<evidence type="ECO:0000313" key="3">
    <source>
        <dbReference type="Proteomes" id="UP000053989"/>
    </source>
</evidence>
<reference evidence="2 3" key="1">
    <citation type="submission" date="2014-04" db="EMBL/GenBank/DDBJ databases">
        <authorList>
            <consortium name="DOE Joint Genome Institute"/>
            <person name="Kuo A."/>
            <person name="Kohler A."/>
            <person name="Nagy L.G."/>
            <person name="Floudas D."/>
            <person name="Copeland A."/>
            <person name="Barry K.W."/>
            <person name="Cichocki N."/>
            <person name="Veneault-Fourrey C."/>
            <person name="LaButti K."/>
            <person name="Lindquist E.A."/>
            <person name="Lipzen A."/>
            <person name="Lundell T."/>
            <person name="Morin E."/>
            <person name="Murat C."/>
            <person name="Sun H."/>
            <person name="Tunlid A."/>
            <person name="Henrissat B."/>
            <person name="Grigoriev I.V."/>
            <person name="Hibbett D.S."/>
            <person name="Martin F."/>
            <person name="Nordberg H.P."/>
            <person name="Cantor M.N."/>
            <person name="Hua S.X."/>
        </authorList>
    </citation>
    <scope>NUCLEOTIDE SEQUENCE [LARGE SCALE GENOMIC DNA]</scope>
    <source>
        <strain evidence="2 3">Foug A</strain>
    </source>
</reference>
<gene>
    <name evidence="2" type="ORF">SCLCIDRAFT_1216560</name>
</gene>
<proteinExistence type="predicted"/>
<sequence>MGQVPVNQVLVTDSICLTGCRPQAWNTPKALKFVRAHPTLDHPRLRILEGIKTGREYVLEITQLMPLLETNTRHREQSAIDKAEETRKRENVILHSQQSQGSSECLGKQLAAARGAREQEEEQVRGAQLQR</sequence>
<feature type="compositionally biased region" description="Basic and acidic residues" evidence="1">
    <location>
        <begin position="115"/>
        <end position="124"/>
    </location>
</feature>
<reference evidence="3" key="2">
    <citation type="submission" date="2015-01" db="EMBL/GenBank/DDBJ databases">
        <title>Evolutionary Origins and Diversification of the Mycorrhizal Mutualists.</title>
        <authorList>
            <consortium name="DOE Joint Genome Institute"/>
            <consortium name="Mycorrhizal Genomics Consortium"/>
            <person name="Kohler A."/>
            <person name="Kuo A."/>
            <person name="Nagy L.G."/>
            <person name="Floudas D."/>
            <person name="Copeland A."/>
            <person name="Barry K.W."/>
            <person name="Cichocki N."/>
            <person name="Veneault-Fourrey C."/>
            <person name="LaButti K."/>
            <person name="Lindquist E.A."/>
            <person name="Lipzen A."/>
            <person name="Lundell T."/>
            <person name="Morin E."/>
            <person name="Murat C."/>
            <person name="Riley R."/>
            <person name="Ohm R."/>
            <person name="Sun H."/>
            <person name="Tunlid A."/>
            <person name="Henrissat B."/>
            <person name="Grigoriev I.V."/>
            <person name="Hibbett D.S."/>
            <person name="Martin F."/>
        </authorList>
    </citation>
    <scope>NUCLEOTIDE SEQUENCE [LARGE SCALE GENOMIC DNA]</scope>
    <source>
        <strain evidence="3">Foug A</strain>
    </source>
</reference>
<dbReference type="AlphaFoldDB" id="A0A0C3DXQ8"/>
<dbReference type="EMBL" id="KN822059">
    <property type="protein sequence ID" value="KIM60661.1"/>
    <property type="molecule type" value="Genomic_DNA"/>
</dbReference>
<evidence type="ECO:0000313" key="2">
    <source>
        <dbReference type="EMBL" id="KIM60661.1"/>
    </source>
</evidence>
<protein>
    <submittedName>
        <fullName evidence="2">Uncharacterized protein</fullName>
    </submittedName>
</protein>